<dbReference type="Gene3D" id="3.10.129.10">
    <property type="entry name" value="Hotdog Thioesterase"/>
    <property type="match status" value="1"/>
</dbReference>
<organism evidence="2 3">
    <name type="scientific">Phormidium yuhuli AB48</name>
    <dbReference type="NCBI Taxonomy" id="2940671"/>
    <lineage>
        <taxon>Bacteria</taxon>
        <taxon>Bacillati</taxon>
        <taxon>Cyanobacteriota</taxon>
        <taxon>Cyanophyceae</taxon>
        <taxon>Oscillatoriophycideae</taxon>
        <taxon>Oscillatoriales</taxon>
        <taxon>Oscillatoriaceae</taxon>
        <taxon>Phormidium</taxon>
        <taxon>Phormidium yuhuli</taxon>
    </lineage>
</organism>
<dbReference type="Pfam" id="PF13279">
    <property type="entry name" value="4HBT_2"/>
    <property type="match status" value="1"/>
</dbReference>
<dbReference type="CDD" id="cd00586">
    <property type="entry name" value="4HBT"/>
    <property type="match status" value="1"/>
</dbReference>
<dbReference type="PANTHER" id="PTHR31793:SF37">
    <property type="entry name" value="ACYL-COA THIOESTER HYDROLASE YBGC"/>
    <property type="match status" value="1"/>
</dbReference>
<dbReference type="RefSeq" id="WP_252665113.1">
    <property type="nucleotide sequence ID" value="NZ_CP098611.1"/>
</dbReference>
<evidence type="ECO:0000256" key="1">
    <source>
        <dbReference type="ARBA" id="ARBA00022801"/>
    </source>
</evidence>
<keyword evidence="3" id="KW-1185">Reference proteome</keyword>
<proteinExistence type="predicted"/>
<dbReference type="SUPFAM" id="SSF54637">
    <property type="entry name" value="Thioesterase/thiol ester dehydrase-isomerase"/>
    <property type="match status" value="1"/>
</dbReference>
<name>A0ABY5AUL6_9CYAN</name>
<dbReference type="PANTHER" id="PTHR31793">
    <property type="entry name" value="4-HYDROXYBENZOYL-COA THIOESTERASE FAMILY MEMBER"/>
    <property type="match status" value="1"/>
</dbReference>
<protein>
    <submittedName>
        <fullName evidence="2">Acyl-CoA thioesterase</fullName>
    </submittedName>
</protein>
<sequence>MIYQHTIHLEDTDAAGVVYFARLLSICHYAYEAAIAEAGVSLGRLLAEGNLALPIVEARIRFLQPLHCGERITIKVSPQRLSESEFEVVYSIERAGGDREACDNHNRLVSQASTRHVCIDPQTRQRQVLGSDLARWLESV</sequence>
<dbReference type="Proteomes" id="UP001056708">
    <property type="component" value="Chromosome"/>
</dbReference>
<gene>
    <name evidence="2" type="ORF">NEA10_09560</name>
</gene>
<keyword evidence="1" id="KW-0378">Hydrolase</keyword>
<reference evidence="2" key="1">
    <citation type="submission" date="2022-06" db="EMBL/GenBank/DDBJ databases">
        <title>Genome sequence of Phormidium yuhuli AB48 isolated from an industrial photobioreactor environment.</title>
        <authorList>
            <person name="Qiu Y."/>
            <person name="Noonan A.J.C."/>
            <person name="Dofher K."/>
            <person name="Koch M."/>
            <person name="Kieft B."/>
            <person name="Lin X."/>
            <person name="Ziels R.M."/>
            <person name="Hallam S.J."/>
        </authorList>
    </citation>
    <scope>NUCLEOTIDE SEQUENCE</scope>
    <source>
        <strain evidence="2">AB48</strain>
    </source>
</reference>
<accession>A0ABY5AUL6</accession>
<evidence type="ECO:0000313" key="3">
    <source>
        <dbReference type="Proteomes" id="UP001056708"/>
    </source>
</evidence>
<dbReference type="InterPro" id="IPR029069">
    <property type="entry name" value="HotDog_dom_sf"/>
</dbReference>
<dbReference type="InterPro" id="IPR050563">
    <property type="entry name" value="4-hydroxybenzoyl-CoA_TE"/>
</dbReference>
<dbReference type="EMBL" id="CP098611">
    <property type="protein sequence ID" value="USR92938.1"/>
    <property type="molecule type" value="Genomic_DNA"/>
</dbReference>
<evidence type="ECO:0000313" key="2">
    <source>
        <dbReference type="EMBL" id="USR92938.1"/>
    </source>
</evidence>